<dbReference type="Gene3D" id="1.25.10.10">
    <property type="entry name" value="Leucine-rich Repeat Variant"/>
    <property type="match status" value="2"/>
</dbReference>
<evidence type="ECO:0000313" key="2">
    <source>
        <dbReference type="EMBL" id="KAK6166865.1"/>
    </source>
</evidence>
<sequence length="938" mass="106071">MAAVGTQPDILTRSQTTLTVTVDKPRIPLVAHIITDDDIGMLQGSKLQPINLGRVIKLLTDPHSAILYDRHVNSLQRLIRHYQNGFPMKDLVQVFKLLNVCADRVDQQPLYESPIIEILKICSLPYLKEKTSDEIVYEQIVIESISQLGYLMRVPSNNVRKTICQTLMSFYSEEQTKQKVQKHKASTKAYNQRVIENSDVSETLIKSLALMENDGDVRLMVLDVLQKLSKGSEKTCNQMLLADGARRICSRLMDPDPSGHLLFQSVEIMWNLLENGDRENLAAQLNNVACISQLRDAFVYQLTQGYSHYDRQLRNDLITIATLVVTQCPDSPFVECGFARQLVLFGTFQEVKSHNALVKHLKLMTNQEDFELKKLLMNMLVKMSADSTMIPLMSEGHLLLALFSYVRNNEKSVTPREWTPAQFEELQLHALSCLTSLCPVMIEDYMTCQGNTRLLLLLEWCVGPEEFSGQGNSFHGTGGRGNKKSQMSQCLRLLRSVVSTEDELVLQDMADQGAINQLIGILKTAFTAPLEKHMFIDIEMQTDILIILSSLCEGDIHRKELFGRSGVDIVINYLKTDSRLLNSGLGHHRLLLASVDAAWCAVVGCFLTEDYFLERSGVFLLFDLLELVPKSMYNLILGCLLDLCENPKTMNHVLTWRGKDNSTAAHLLCHIWRNEDLDVGALRESTGAIADTKKPLMGQMQMESEVIPLPANCPSQAIVDVFENLRAKIYSIFCKLGFSDLPGLSVEDHVTLTIIEKYLDFKMGEVWMEVISELEVEKVRPVTPDEEALGTIVKVIEERSNIVAATQVELLEAELNQEALDEQEFYAEIRENHRQQENQIRNFSEFVSRTSNFDILKAAKERQIQSIEGSRILPKHKEERQEIFHNTDLANLHLTAFSGRHIAVDSTPKVSTNTAPLYDPQLIPMVLPQPVVLRNLTV</sequence>
<dbReference type="Pfam" id="PF21049">
    <property type="entry name" value="CFA69_ARM_rpt"/>
    <property type="match status" value="1"/>
</dbReference>
<dbReference type="GO" id="GO:0097730">
    <property type="term" value="C:non-motile cilium"/>
    <property type="evidence" value="ECO:0007669"/>
    <property type="project" value="TreeGrafter"/>
</dbReference>
<protein>
    <recommendedName>
        <fullName evidence="1">Cilia- and flagella-associated protein 69 ARM repeats domain-containing protein</fullName>
    </recommendedName>
</protein>
<keyword evidence="3" id="KW-1185">Reference proteome</keyword>
<dbReference type="AlphaFoldDB" id="A0AAN8J464"/>
<dbReference type="PANTHER" id="PTHR14716">
    <property type="entry name" value="CILIA- AND FLAGELLA-ASSOCIATED PROTEIN 69"/>
    <property type="match status" value="1"/>
</dbReference>
<accession>A0AAN8J464</accession>
<dbReference type="PANTHER" id="PTHR14716:SF0">
    <property type="entry name" value="CILIA- AND FLAGELLA-ASSOCIATED PROTEIN 69"/>
    <property type="match status" value="1"/>
</dbReference>
<evidence type="ECO:0000259" key="1">
    <source>
        <dbReference type="Pfam" id="PF21049"/>
    </source>
</evidence>
<dbReference type="GO" id="GO:1902093">
    <property type="term" value="P:positive regulation of flagellated sperm motility"/>
    <property type="evidence" value="ECO:0007669"/>
    <property type="project" value="TreeGrafter"/>
</dbReference>
<dbReference type="Proteomes" id="UP001347796">
    <property type="component" value="Unassembled WGS sequence"/>
</dbReference>
<dbReference type="EMBL" id="JAZGQO010000021">
    <property type="protein sequence ID" value="KAK6166865.1"/>
    <property type="molecule type" value="Genomic_DNA"/>
</dbReference>
<reference evidence="2 3" key="1">
    <citation type="submission" date="2024-01" db="EMBL/GenBank/DDBJ databases">
        <title>The genome of the rayed Mediterranean limpet Patella caerulea (Linnaeus, 1758).</title>
        <authorList>
            <person name="Anh-Thu Weber A."/>
            <person name="Halstead-Nussloch G."/>
        </authorList>
    </citation>
    <scope>NUCLEOTIDE SEQUENCE [LARGE SCALE GENOMIC DNA]</scope>
    <source>
        <strain evidence="2">AATW-2023a</strain>
        <tissue evidence="2">Whole specimen</tissue>
    </source>
</reference>
<dbReference type="InterPro" id="IPR016024">
    <property type="entry name" value="ARM-type_fold"/>
</dbReference>
<name>A0AAN8J464_PATCE</name>
<feature type="domain" description="Cilia- and flagella-associated protein 69 ARM repeats" evidence="1">
    <location>
        <begin position="51"/>
        <end position="770"/>
    </location>
</feature>
<evidence type="ECO:0000313" key="3">
    <source>
        <dbReference type="Proteomes" id="UP001347796"/>
    </source>
</evidence>
<dbReference type="InterPro" id="IPR048732">
    <property type="entry name" value="CFA69"/>
</dbReference>
<dbReference type="InterPro" id="IPR048733">
    <property type="entry name" value="CFA69_ARM_dom"/>
</dbReference>
<gene>
    <name evidence="2" type="ORF">SNE40_023476</name>
</gene>
<dbReference type="InterPro" id="IPR011989">
    <property type="entry name" value="ARM-like"/>
</dbReference>
<organism evidence="2 3">
    <name type="scientific">Patella caerulea</name>
    <name type="common">Rayed Mediterranean limpet</name>
    <dbReference type="NCBI Taxonomy" id="87958"/>
    <lineage>
        <taxon>Eukaryota</taxon>
        <taxon>Metazoa</taxon>
        <taxon>Spiralia</taxon>
        <taxon>Lophotrochozoa</taxon>
        <taxon>Mollusca</taxon>
        <taxon>Gastropoda</taxon>
        <taxon>Patellogastropoda</taxon>
        <taxon>Patelloidea</taxon>
        <taxon>Patellidae</taxon>
        <taxon>Patella</taxon>
    </lineage>
</organism>
<proteinExistence type="predicted"/>
<dbReference type="SUPFAM" id="SSF48371">
    <property type="entry name" value="ARM repeat"/>
    <property type="match status" value="1"/>
</dbReference>
<dbReference type="GO" id="GO:0097225">
    <property type="term" value="C:sperm midpiece"/>
    <property type="evidence" value="ECO:0007669"/>
    <property type="project" value="TreeGrafter"/>
</dbReference>
<comment type="caution">
    <text evidence="2">The sequence shown here is derived from an EMBL/GenBank/DDBJ whole genome shotgun (WGS) entry which is preliminary data.</text>
</comment>